<reference evidence="5" key="1">
    <citation type="submission" date="2016-11" db="UniProtKB">
        <authorList>
            <consortium name="WormBaseParasite"/>
        </authorList>
    </citation>
    <scope>IDENTIFICATION</scope>
</reference>
<evidence type="ECO:0000313" key="5">
    <source>
        <dbReference type="WBParaSite" id="maker-unitig_25745-snap-gene-0.2-mRNA-1"/>
    </source>
</evidence>
<evidence type="ECO:0000259" key="3">
    <source>
        <dbReference type="Pfam" id="PF25408"/>
    </source>
</evidence>
<sequence>LAAFASDRWRQRWRQPLQTAPGSCATSTAKASGGAGASSLDALAFATLVPKAVLPARTSACWRAPSACVLCGPTLALRKTFLAGGSPVTWRAWNDAAQTTTRRPDVSGAVAEFSGELRRSEQELRAFLAERPWRSQSAETGPEAAVSRSPGSAAGQPASTGPLAEARSGLAASRFARPCSVVTFADNAWWPKLPAAVQTDRRAAAAAPTLTTGCPGLAAVVNSFLEARGAAPDATVGPGPLLGCPLDPAASRDWFVSLWNHSRAPSPPPKTGRTQQTGVMSTWPWPELPPGDGELSWYGCFRLCRWYCAAAEAAGGGTRFDVDDCGGCGGGGGSRWISGLCGRQLCQFRYADAASVSTRCCQQRRWRRPIWPSCWRSVSTWRMYKYTGEHPGKLGEHEADHAQVEWMIRSVHVFLLIAGNAGRGAVECLVMASADVSTMPDEQAETFGCGSQVWDDEAWDESQAWGSSGSSHGRNNEQSSSDERSADEDAGPDGFGSQKLKKVTTAANEQQVRPSCREQAGYVKGRLRRRGAARGRGKLHSPPQK</sequence>
<dbReference type="Pfam" id="PF25408">
    <property type="entry name" value="AAA_lid_NAV1"/>
    <property type="match status" value="1"/>
</dbReference>
<organism evidence="4 5">
    <name type="scientific">Macrostomum lignano</name>
    <dbReference type="NCBI Taxonomy" id="282301"/>
    <lineage>
        <taxon>Eukaryota</taxon>
        <taxon>Metazoa</taxon>
        <taxon>Spiralia</taxon>
        <taxon>Lophotrochozoa</taxon>
        <taxon>Platyhelminthes</taxon>
        <taxon>Rhabditophora</taxon>
        <taxon>Macrostomorpha</taxon>
        <taxon>Macrostomida</taxon>
        <taxon>Macrostomidae</taxon>
        <taxon>Macrostomum</taxon>
    </lineage>
</organism>
<proteinExistence type="predicted"/>
<feature type="compositionally biased region" description="Basic residues" evidence="2">
    <location>
        <begin position="525"/>
        <end position="539"/>
    </location>
</feature>
<evidence type="ECO:0000256" key="1">
    <source>
        <dbReference type="ARBA" id="ARBA00023054"/>
    </source>
</evidence>
<protein>
    <submittedName>
        <fullName evidence="5">ANK_REP_REGION domain-containing protein</fullName>
    </submittedName>
</protein>
<feature type="compositionally biased region" description="Polar residues" evidence="2">
    <location>
        <begin position="464"/>
        <end position="478"/>
    </location>
</feature>
<accession>A0A1I8F9E0</accession>
<feature type="region of interest" description="Disordered" evidence="2">
    <location>
        <begin position="130"/>
        <end position="165"/>
    </location>
</feature>
<dbReference type="WBParaSite" id="maker-unitig_25745-snap-gene-0.2-mRNA-1">
    <property type="protein sequence ID" value="maker-unitig_25745-snap-gene-0.2-mRNA-1"/>
    <property type="gene ID" value="maker-unitig_25745-snap-gene-0.2"/>
</dbReference>
<evidence type="ECO:0000256" key="2">
    <source>
        <dbReference type="SAM" id="MobiDB-lite"/>
    </source>
</evidence>
<dbReference type="Proteomes" id="UP000095280">
    <property type="component" value="Unplaced"/>
</dbReference>
<feature type="region of interest" description="Disordered" evidence="2">
    <location>
        <begin position="461"/>
        <end position="545"/>
    </location>
</feature>
<dbReference type="AlphaFoldDB" id="A0A1I8F9E0"/>
<evidence type="ECO:0000313" key="4">
    <source>
        <dbReference type="Proteomes" id="UP000095280"/>
    </source>
</evidence>
<feature type="domain" description="CortBP2/NAV1-like AAA+ ATPase lid" evidence="3">
    <location>
        <begin position="218"/>
        <end position="266"/>
    </location>
</feature>
<keyword evidence="1" id="KW-0175">Coiled coil</keyword>
<name>A0A1I8F9E0_9PLAT</name>
<keyword evidence="4" id="KW-1185">Reference proteome</keyword>
<dbReference type="InterPro" id="IPR057568">
    <property type="entry name" value="CortBP2_NAV1-like_AAA_lid"/>
</dbReference>